<feature type="domain" description="Glycosyltransferase 2-like" evidence="1">
    <location>
        <begin position="66"/>
        <end position="232"/>
    </location>
</feature>
<evidence type="ECO:0000313" key="3">
    <source>
        <dbReference type="Proteomes" id="UP000428328"/>
    </source>
</evidence>
<dbReference type="SUPFAM" id="SSF53448">
    <property type="entry name" value="Nucleotide-diphospho-sugar transferases"/>
    <property type="match status" value="1"/>
</dbReference>
<organism evidence="2 3">
    <name type="scientific">Pseudodesulfovibrio cashew</name>
    <dbReference type="NCBI Taxonomy" id="2678688"/>
    <lineage>
        <taxon>Bacteria</taxon>
        <taxon>Pseudomonadati</taxon>
        <taxon>Thermodesulfobacteriota</taxon>
        <taxon>Desulfovibrionia</taxon>
        <taxon>Desulfovibrionales</taxon>
        <taxon>Desulfovibrionaceae</taxon>
    </lineage>
</organism>
<dbReference type="CDD" id="cd00761">
    <property type="entry name" value="Glyco_tranf_GTA_type"/>
    <property type="match status" value="1"/>
</dbReference>
<dbReference type="InterPro" id="IPR029044">
    <property type="entry name" value="Nucleotide-diphossugar_trans"/>
</dbReference>
<dbReference type="PANTHER" id="PTHR43685:SF11">
    <property type="entry name" value="GLYCOSYLTRANSFERASE TAGX-RELATED"/>
    <property type="match status" value="1"/>
</dbReference>
<keyword evidence="3" id="KW-1185">Reference proteome</keyword>
<evidence type="ECO:0000313" key="2">
    <source>
        <dbReference type="EMBL" id="QGY39367.1"/>
    </source>
</evidence>
<dbReference type="KEGG" id="psel:GM415_04270"/>
<dbReference type="AlphaFoldDB" id="A0A6I6JH17"/>
<gene>
    <name evidence="2" type="ORF">GM415_04270</name>
</gene>
<dbReference type="Proteomes" id="UP000428328">
    <property type="component" value="Chromosome"/>
</dbReference>
<dbReference type="Pfam" id="PF00535">
    <property type="entry name" value="Glycos_transf_2"/>
    <property type="match status" value="1"/>
</dbReference>
<dbReference type="PANTHER" id="PTHR43685">
    <property type="entry name" value="GLYCOSYLTRANSFERASE"/>
    <property type="match status" value="1"/>
</dbReference>
<dbReference type="Gene3D" id="3.90.550.10">
    <property type="entry name" value="Spore Coat Polysaccharide Biosynthesis Protein SpsA, Chain A"/>
    <property type="match status" value="1"/>
</dbReference>
<protein>
    <submittedName>
        <fullName evidence="2">Glycosyltransferase</fullName>
    </submittedName>
</protein>
<dbReference type="InterPro" id="IPR001173">
    <property type="entry name" value="Glyco_trans_2-like"/>
</dbReference>
<reference evidence="2 3" key="1">
    <citation type="submission" date="2019-11" db="EMBL/GenBank/DDBJ databases">
        <authorList>
            <person name="Zheng R.K."/>
            <person name="Sun C.M."/>
        </authorList>
    </citation>
    <scope>NUCLEOTIDE SEQUENCE [LARGE SCALE GENOMIC DNA]</scope>
    <source>
        <strain evidence="2 3">SRB007</strain>
    </source>
</reference>
<dbReference type="InterPro" id="IPR050834">
    <property type="entry name" value="Glycosyltransf_2"/>
</dbReference>
<accession>A0A6I6JH17</accession>
<dbReference type="EMBL" id="CP046400">
    <property type="protein sequence ID" value="QGY39367.1"/>
    <property type="molecule type" value="Genomic_DNA"/>
</dbReference>
<dbReference type="GO" id="GO:0016740">
    <property type="term" value="F:transferase activity"/>
    <property type="evidence" value="ECO:0007669"/>
    <property type="project" value="UniProtKB-KW"/>
</dbReference>
<sequence>MVCPLIATLFSTLPAASTDLGTLRTPRLWGNSKKQPSCRAVSNIQGPTECLPGARDGQRGDPMDFSVIMPNYNHGDRIAIALDSIFNQSVLPKEVIVLDDGSTDDSLAVLERYAANQPLLRVIRFEKNRGAVDACNELFRQAKGEYILGFPADDIILPGAFERAAAMLDANPGAGVCCADYFMVDTASGKLEHYRMGFAEEACFLDPENFTERLKGWWVPSFTSFIRRDALEAAGYFLTDTRWHCDWLAYLTVAFRHGLCYIPEPLAARRRHDDAYGTKGRRNRQEQDQVLRNLLGRLKSDEFRDVMPKFVRSGAMLFFNNELDRLVMSDPGMWDNETLMLAQLPMWYRMRACKMHMDSIWDRRLDAESEHQAYINEALLDVE</sequence>
<keyword evidence="2" id="KW-0808">Transferase</keyword>
<name>A0A6I6JH17_9BACT</name>
<evidence type="ECO:0000259" key="1">
    <source>
        <dbReference type="Pfam" id="PF00535"/>
    </source>
</evidence>
<proteinExistence type="predicted"/>